<dbReference type="Gene3D" id="3.90.1750.10">
    <property type="entry name" value="Hect, E3 ligase catalytic domains"/>
    <property type="match status" value="1"/>
</dbReference>
<dbReference type="GO" id="GO:0004842">
    <property type="term" value="F:ubiquitin-protein transferase activity"/>
    <property type="evidence" value="ECO:0007669"/>
    <property type="project" value="InterPro"/>
</dbReference>
<keyword evidence="5" id="KW-0436">Ligase</keyword>
<gene>
    <name evidence="5" type="primary">Hectd3_0</name>
    <name evidence="5" type="ORF">PITSOR_R13455</name>
</gene>
<dbReference type="GO" id="GO:0043161">
    <property type="term" value="P:proteasome-mediated ubiquitin-dependent protein catabolic process"/>
    <property type="evidence" value="ECO:0007669"/>
    <property type="project" value="TreeGrafter"/>
</dbReference>
<sequence length="420" mass="47862">MKPFLLLSKQSSALIAHCLQSSESTAPHTVPKLYINRLLAREHRANPTLDPSCRNTVFTQVCQCHAIGICIGLLLSCRWPLTYSQWWECDFVTEGIIDNGGGFRDSLSDLSEELCPSSPDVPVPLPFFVRASNQGNSSSDTRDIYVPNPSCKDFPKYEWIGQLMGAALRSKEFLILSLPALVWKQLAAEEVSWSKDFATVDSELVKLLEVLEQVDREAFEFMFGRELTYTTVLSDQRVVELIPNGSNTMVRYEDRKEFIHLVQKTRLEESKEQIAAIRAGLLRVVPQPVLDLLTWQQMEKRICGDPEITVAELQKFIKFDDFPSSNDTRIQYFLEALKNFTSEDLSRFLKFVTGRSRLPVQITVYPERSNLDALDLMPQASTCSCTFFLPNYSSAKVCEELLRYAVYNCMSIDTDKNPWD</sequence>
<dbReference type="InterPro" id="IPR035983">
    <property type="entry name" value="Hect_E3_ubiquitin_ligase"/>
</dbReference>
<comment type="caution">
    <text evidence="5">The sequence shown here is derived from an EMBL/GenBank/DDBJ whole genome shotgun (WGS) entry which is preliminary data.</text>
</comment>
<dbReference type="InterPro" id="IPR042469">
    <property type="entry name" value="HECTD3"/>
</dbReference>
<dbReference type="Proteomes" id="UP000633448">
    <property type="component" value="Unassembled WGS sequence"/>
</dbReference>
<name>A0A851FSA9_PITSO</name>
<evidence type="ECO:0000256" key="1">
    <source>
        <dbReference type="ARBA" id="ARBA00022679"/>
    </source>
</evidence>
<accession>A0A851FSA9</accession>
<dbReference type="PROSITE" id="PS50237">
    <property type="entry name" value="HECT"/>
    <property type="match status" value="1"/>
</dbReference>
<evidence type="ECO:0000256" key="2">
    <source>
        <dbReference type="ARBA" id="ARBA00022786"/>
    </source>
</evidence>
<dbReference type="SUPFAM" id="SSF56204">
    <property type="entry name" value="Hect, E3 ligase catalytic domain"/>
    <property type="match status" value="1"/>
</dbReference>
<dbReference type="Gene3D" id="3.30.2410.10">
    <property type="entry name" value="Hect, E3 ligase catalytic domain"/>
    <property type="match status" value="1"/>
</dbReference>
<feature type="non-terminal residue" evidence="5">
    <location>
        <position position="1"/>
    </location>
</feature>
<proteinExistence type="predicted"/>
<dbReference type="InterPro" id="IPR000569">
    <property type="entry name" value="HECT_dom"/>
</dbReference>
<evidence type="ECO:0000313" key="5">
    <source>
        <dbReference type="EMBL" id="NWI96985.1"/>
    </source>
</evidence>
<feature type="active site" description="Glycyl thioester intermediate" evidence="3">
    <location>
        <position position="383"/>
    </location>
</feature>
<dbReference type="GO" id="GO:0016874">
    <property type="term" value="F:ligase activity"/>
    <property type="evidence" value="ECO:0007669"/>
    <property type="project" value="UniProtKB-KW"/>
</dbReference>
<organism evidence="5 6">
    <name type="scientific">Pitta sordida</name>
    <name type="common">Hooded pitta</name>
    <dbReference type="NCBI Taxonomy" id="9163"/>
    <lineage>
        <taxon>Eukaryota</taxon>
        <taxon>Metazoa</taxon>
        <taxon>Chordata</taxon>
        <taxon>Craniata</taxon>
        <taxon>Vertebrata</taxon>
        <taxon>Euteleostomi</taxon>
        <taxon>Archelosauria</taxon>
        <taxon>Archosauria</taxon>
        <taxon>Dinosauria</taxon>
        <taxon>Saurischia</taxon>
        <taxon>Theropoda</taxon>
        <taxon>Coelurosauria</taxon>
        <taxon>Aves</taxon>
        <taxon>Neognathae</taxon>
        <taxon>Neoaves</taxon>
        <taxon>Telluraves</taxon>
        <taxon>Australaves</taxon>
        <taxon>Passeriformes</taxon>
        <taxon>Pittidae</taxon>
        <taxon>Pitta</taxon>
    </lineage>
</organism>
<dbReference type="SMART" id="SM00119">
    <property type="entry name" value="HECTc"/>
    <property type="match status" value="1"/>
</dbReference>
<evidence type="ECO:0000256" key="3">
    <source>
        <dbReference type="PROSITE-ProRule" id="PRU00104"/>
    </source>
</evidence>
<feature type="non-terminal residue" evidence="5">
    <location>
        <position position="420"/>
    </location>
</feature>
<dbReference type="PANTHER" id="PTHR46654:SF1">
    <property type="entry name" value="E3 UBIQUITIN-PROTEIN LIGASE HECTD3"/>
    <property type="match status" value="1"/>
</dbReference>
<dbReference type="Gene3D" id="3.30.2160.10">
    <property type="entry name" value="Hect, E3 ligase catalytic domain"/>
    <property type="match status" value="1"/>
</dbReference>
<dbReference type="OrthoDB" id="8068875at2759"/>
<keyword evidence="6" id="KW-1185">Reference proteome</keyword>
<dbReference type="PANTHER" id="PTHR46654">
    <property type="entry name" value="E3 UBIQUITIN-PROTEIN LIGASE HECTD3"/>
    <property type="match status" value="1"/>
</dbReference>
<dbReference type="Pfam" id="PF00632">
    <property type="entry name" value="HECT"/>
    <property type="match status" value="1"/>
</dbReference>
<feature type="domain" description="HECT" evidence="4">
    <location>
        <begin position="91"/>
        <end position="415"/>
    </location>
</feature>
<evidence type="ECO:0000313" key="6">
    <source>
        <dbReference type="Proteomes" id="UP000633448"/>
    </source>
</evidence>
<reference evidence="5" key="1">
    <citation type="submission" date="2019-10" db="EMBL/GenBank/DDBJ databases">
        <title>Bird 10,000 Genomes (B10K) Project - Family phase.</title>
        <authorList>
            <person name="Zhang G."/>
        </authorList>
    </citation>
    <scope>NUCLEOTIDE SEQUENCE</scope>
    <source>
        <strain evidence="5">B10K-DU-002-53</strain>
        <tissue evidence="5">Muscle</tissue>
    </source>
</reference>
<dbReference type="AlphaFoldDB" id="A0A851FSA9"/>
<dbReference type="EMBL" id="WEKX01027448">
    <property type="protein sequence ID" value="NWI96985.1"/>
    <property type="molecule type" value="Genomic_DNA"/>
</dbReference>
<keyword evidence="1" id="KW-0808">Transferase</keyword>
<keyword evidence="2 3" id="KW-0833">Ubl conjugation pathway</keyword>
<evidence type="ECO:0000259" key="4">
    <source>
        <dbReference type="PROSITE" id="PS50237"/>
    </source>
</evidence>
<protein>
    <submittedName>
        <fullName evidence="5">HECD3 ligase</fullName>
    </submittedName>
</protein>